<sequence>MQSCKLPIEVCERVIDCLALPAHNPTSEEYIKATESHPTLILARHPHRAPLVQVLVIWPYPPPSPLSSPEPVSPSLRPSDSPTPTSSTVLPSNSPASSAPPVTSSSSHSFQTSVAISNDQQSNVEEVPLQSGSGNATPPDSSQFNVLSRDQTKDKVEGIMSIPPCYYNWIYKVLTRLPPLLVSPSILYLDQLPTLHPRFIRLVSCFKTTRTLFLSHLENQSFSEIIQIVNRLPQLKFIYLHQSKWDRPVRFFPSRPFRLEGFSCLAKDEHMNTDTLDWLGSLQDLSRLPYLEIGYFQSSDWDKVHHVLQQCMHSLRFLNLLSSDADIFGSLSLSSHSKLECLDIRDPSLRSPNAIALFASRISQLISPSLVYLIIGPFETLDIDSLATSRSSWKEIDDALGQPKFNRLTYFVMRLSSSSEGNTDHETLRATFQNILPQSYQRGILWVGRHIGATGEYRDVVQHIISANTMNVSSTFISFRDPIFPCETPPDV</sequence>
<feature type="compositionally biased region" description="Low complexity" evidence="1">
    <location>
        <begin position="73"/>
        <end position="109"/>
    </location>
</feature>
<evidence type="ECO:0000313" key="2">
    <source>
        <dbReference type="EMBL" id="KAJ3481796.1"/>
    </source>
</evidence>
<organism evidence="2 3">
    <name type="scientific">Meripilus lineatus</name>
    <dbReference type="NCBI Taxonomy" id="2056292"/>
    <lineage>
        <taxon>Eukaryota</taxon>
        <taxon>Fungi</taxon>
        <taxon>Dikarya</taxon>
        <taxon>Basidiomycota</taxon>
        <taxon>Agaricomycotina</taxon>
        <taxon>Agaricomycetes</taxon>
        <taxon>Polyporales</taxon>
        <taxon>Meripilaceae</taxon>
        <taxon>Meripilus</taxon>
    </lineage>
</organism>
<dbReference type="EMBL" id="JANAWD010000303">
    <property type="protein sequence ID" value="KAJ3481796.1"/>
    <property type="molecule type" value="Genomic_DNA"/>
</dbReference>
<feature type="compositionally biased region" description="Polar residues" evidence="1">
    <location>
        <begin position="110"/>
        <end position="149"/>
    </location>
</feature>
<reference evidence="2" key="1">
    <citation type="submission" date="2022-07" db="EMBL/GenBank/DDBJ databases">
        <title>Genome Sequence of Physisporinus lineatus.</title>
        <authorList>
            <person name="Buettner E."/>
        </authorList>
    </citation>
    <scope>NUCLEOTIDE SEQUENCE</scope>
    <source>
        <strain evidence="2">VT162</strain>
    </source>
</reference>
<evidence type="ECO:0000256" key="1">
    <source>
        <dbReference type="SAM" id="MobiDB-lite"/>
    </source>
</evidence>
<keyword evidence="3" id="KW-1185">Reference proteome</keyword>
<dbReference type="InterPro" id="IPR032675">
    <property type="entry name" value="LRR_dom_sf"/>
</dbReference>
<feature type="region of interest" description="Disordered" evidence="1">
    <location>
        <begin position="66"/>
        <end position="150"/>
    </location>
</feature>
<evidence type="ECO:0000313" key="3">
    <source>
        <dbReference type="Proteomes" id="UP001212997"/>
    </source>
</evidence>
<dbReference type="Gene3D" id="3.80.10.10">
    <property type="entry name" value="Ribonuclease Inhibitor"/>
    <property type="match status" value="1"/>
</dbReference>
<gene>
    <name evidence="2" type="ORF">NLI96_g7413</name>
</gene>
<dbReference type="Proteomes" id="UP001212997">
    <property type="component" value="Unassembled WGS sequence"/>
</dbReference>
<comment type="caution">
    <text evidence="2">The sequence shown here is derived from an EMBL/GenBank/DDBJ whole genome shotgun (WGS) entry which is preliminary data.</text>
</comment>
<dbReference type="SUPFAM" id="SSF52047">
    <property type="entry name" value="RNI-like"/>
    <property type="match status" value="1"/>
</dbReference>
<proteinExistence type="predicted"/>
<name>A0AAD5YCZ7_9APHY</name>
<accession>A0AAD5YCZ7</accession>
<protein>
    <submittedName>
        <fullName evidence="2">Uncharacterized protein</fullName>
    </submittedName>
</protein>
<dbReference type="AlphaFoldDB" id="A0AAD5YCZ7"/>